<protein>
    <recommendedName>
        <fullName evidence="3 11">FAD:protein FMN transferase</fullName>
        <ecNumber evidence="2 11">2.7.1.180</ecNumber>
    </recommendedName>
    <alternativeName>
        <fullName evidence="9 11">Flavin transferase</fullName>
    </alternativeName>
</protein>
<dbReference type="PIRSF" id="PIRSF006268">
    <property type="entry name" value="ApbE"/>
    <property type="match status" value="1"/>
</dbReference>
<sequence length="299" mass="32746">MGELIFRAMGCEVAVLSDQSIDLAAVPEWFETWEQTLSRFRPNSELMRLNQRAGRPLAVSETLWDVLGLALDAAAWSKGLVVPTLLPALLQAGYDRSFELLSNAVNQLQAWHYQPQAWLAISRRDQGRLVQLARDTALDLGGIAKGWAADRTAQQLATQAACLVDVGGDLATAGQRQDGLAWAIGVPNPRTQQCEAMIWFAAGGVATSGVDYRRWRKGDRWQHHLIDPRTGEPSTSDVLSATVIAPSAVQAEVAAKMVVLLGLEPGLAWINQHPAFAALAFDHAGKSYSSERFNSYRWE</sequence>
<evidence type="ECO:0000256" key="11">
    <source>
        <dbReference type="PIRNR" id="PIRNR006268"/>
    </source>
</evidence>
<accession>A0ABP9WU44</accession>
<evidence type="ECO:0000256" key="9">
    <source>
        <dbReference type="ARBA" id="ARBA00031306"/>
    </source>
</evidence>
<keyword evidence="7 11" id="KW-0274">FAD</keyword>
<dbReference type="PANTHER" id="PTHR30040:SF2">
    <property type="entry name" value="FAD:PROTEIN FMN TRANSFERASE"/>
    <property type="match status" value="1"/>
</dbReference>
<comment type="similarity">
    <text evidence="11">Belongs to the ApbE family.</text>
</comment>
<dbReference type="GO" id="GO:0016740">
    <property type="term" value="F:transferase activity"/>
    <property type="evidence" value="ECO:0007669"/>
    <property type="project" value="UniProtKB-KW"/>
</dbReference>
<evidence type="ECO:0000256" key="10">
    <source>
        <dbReference type="ARBA" id="ARBA00048540"/>
    </source>
</evidence>
<name>A0ABP9WU44_9CHLR</name>
<proteinExistence type="inferred from homology"/>
<dbReference type="InterPro" id="IPR003374">
    <property type="entry name" value="ApbE-like_sf"/>
</dbReference>
<evidence type="ECO:0000313" key="12">
    <source>
        <dbReference type="EMBL" id="GAA5526730.1"/>
    </source>
</evidence>
<evidence type="ECO:0000256" key="8">
    <source>
        <dbReference type="ARBA" id="ARBA00022842"/>
    </source>
</evidence>
<evidence type="ECO:0000256" key="4">
    <source>
        <dbReference type="ARBA" id="ARBA00022630"/>
    </source>
</evidence>
<dbReference type="Proteomes" id="UP001428290">
    <property type="component" value="Unassembled WGS sequence"/>
</dbReference>
<dbReference type="Pfam" id="PF02424">
    <property type="entry name" value="ApbE"/>
    <property type="match status" value="1"/>
</dbReference>
<dbReference type="RefSeq" id="WP_345720373.1">
    <property type="nucleotide sequence ID" value="NZ_BAABRU010000002.1"/>
</dbReference>
<keyword evidence="6 11" id="KW-0479">Metal-binding</keyword>
<keyword evidence="5 11" id="KW-0808">Transferase</keyword>
<evidence type="ECO:0000313" key="13">
    <source>
        <dbReference type="Proteomes" id="UP001428290"/>
    </source>
</evidence>
<dbReference type="EC" id="2.7.1.180" evidence="2 11"/>
<comment type="caution">
    <text evidence="12">The sequence shown here is derived from an EMBL/GenBank/DDBJ whole genome shotgun (WGS) entry which is preliminary data.</text>
</comment>
<dbReference type="EMBL" id="BAABRU010000002">
    <property type="protein sequence ID" value="GAA5526730.1"/>
    <property type="molecule type" value="Genomic_DNA"/>
</dbReference>
<organism evidence="12 13">
    <name type="scientific">Herpetosiphon gulosus</name>
    <dbReference type="NCBI Taxonomy" id="1973496"/>
    <lineage>
        <taxon>Bacteria</taxon>
        <taxon>Bacillati</taxon>
        <taxon>Chloroflexota</taxon>
        <taxon>Chloroflexia</taxon>
        <taxon>Herpetosiphonales</taxon>
        <taxon>Herpetosiphonaceae</taxon>
        <taxon>Herpetosiphon</taxon>
    </lineage>
</organism>
<keyword evidence="8 11" id="KW-0460">Magnesium</keyword>
<evidence type="ECO:0000256" key="1">
    <source>
        <dbReference type="ARBA" id="ARBA00001946"/>
    </source>
</evidence>
<gene>
    <name evidence="12" type="primary">apbE</name>
    <name evidence="12" type="ORF">Hgul01_00507</name>
</gene>
<evidence type="ECO:0000256" key="2">
    <source>
        <dbReference type="ARBA" id="ARBA00011955"/>
    </source>
</evidence>
<keyword evidence="4 11" id="KW-0285">Flavoprotein</keyword>
<evidence type="ECO:0000256" key="6">
    <source>
        <dbReference type="ARBA" id="ARBA00022723"/>
    </source>
</evidence>
<dbReference type="SUPFAM" id="SSF143631">
    <property type="entry name" value="ApbE-like"/>
    <property type="match status" value="1"/>
</dbReference>
<evidence type="ECO:0000256" key="5">
    <source>
        <dbReference type="ARBA" id="ARBA00022679"/>
    </source>
</evidence>
<reference evidence="12 13" key="1">
    <citation type="submission" date="2024-02" db="EMBL/GenBank/DDBJ databases">
        <title>Herpetosiphon gulosus NBRC 112829.</title>
        <authorList>
            <person name="Ichikawa N."/>
            <person name="Katano-Makiyama Y."/>
            <person name="Hidaka K."/>
        </authorList>
    </citation>
    <scope>NUCLEOTIDE SEQUENCE [LARGE SCALE GENOMIC DNA]</scope>
    <source>
        <strain evidence="12 13">NBRC 112829</strain>
    </source>
</reference>
<comment type="cofactor">
    <cofactor evidence="1">
        <name>Mg(2+)</name>
        <dbReference type="ChEBI" id="CHEBI:18420"/>
    </cofactor>
</comment>
<dbReference type="InterPro" id="IPR024932">
    <property type="entry name" value="ApbE"/>
</dbReference>
<keyword evidence="13" id="KW-1185">Reference proteome</keyword>
<dbReference type="Gene3D" id="3.10.520.10">
    <property type="entry name" value="ApbE-like domains"/>
    <property type="match status" value="1"/>
</dbReference>
<evidence type="ECO:0000256" key="7">
    <source>
        <dbReference type="ARBA" id="ARBA00022827"/>
    </source>
</evidence>
<dbReference type="PANTHER" id="PTHR30040">
    <property type="entry name" value="THIAMINE BIOSYNTHESIS LIPOPROTEIN APBE"/>
    <property type="match status" value="1"/>
</dbReference>
<evidence type="ECO:0000256" key="3">
    <source>
        <dbReference type="ARBA" id="ARBA00016337"/>
    </source>
</evidence>
<comment type="catalytic activity">
    <reaction evidence="10 11">
        <text>L-threonyl-[protein] + FAD = FMN-L-threonyl-[protein] + AMP + H(+)</text>
        <dbReference type="Rhea" id="RHEA:36847"/>
        <dbReference type="Rhea" id="RHEA-COMP:11060"/>
        <dbReference type="Rhea" id="RHEA-COMP:11061"/>
        <dbReference type="ChEBI" id="CHEBI:15378"/>
        <dbReference type="ChEBI" id="CHEBI:30013"/>
        <dbReference type="ChEBI" id="CHEBI:57692"/>
        <dbReference type="ChEBI" id="CHEBI:74257"/>
        <dbReference type="ChEBI" id="CHEBI:456215"/>
        <dbReference type="EC" id="2.7.1.180"/>
    </reaction>
</comment>